<dbReference type="InterPro" id="IPR052894">
    <property type="entry name" value="AsmA-related"/>
</dbReference>
<feature type="region of interest" description="Disordered" evidence="1">
    <location>
        <begin position="199"/>
        <end position="220"/>
    </location>
</feature>
<dbReference type="PANTHER" id="PTHR30441:SF8">
    <property type="entry name" value="DUF748 DOMAIN-CONTAINING PROTEIN"/>
    <property type="match status" value="1"/>
</dbReference>
<feature type="region of interest" description="Disordered" evidence="1">
    <location>
        <begin position="627"/>
        <end position="680"/>
    </location>
</feature>
<feature type="region of interest" description="Disordered" evidence="1">
    <location>
        <begin position="1"/>
        <end position="22"/>
    </location>
</feature>
<protein>
    <submittedName>
        <fullName evidence="3">Uncharacterized protein</fullName>
    </submittedName>
</protein>
<accession>A0A6C1B2F4</accession>
<evidence type="ECO:0000313" key="4">
    <source>
        <dbReference type="Proteomes" id="UP000501991"/>
    </source>
</evidence>
<evidence type="ECO:0000256" key="2">
    <source>
        <dbReference type="SAM" id="Phobius"/>
    </source>
</evidence>
<dbReference type="GO" id="GO:0090313">
    <property type="term" value="P:regulation of protein targeting to membrane"/>
    <property type="evidence" value="ECO:0007669"/>
    <property type="project" value="TreeGrafter"/>
</dbReference>
<dbReference type="Proteomes" id="UP000501991">
    <property type="component" value="Chromosome"/>
</dbReference>
<dbReference type="GO" id="GO:0005886">
    <property type="term" value="C:plasma membrane"/>
    <property type="evidence" value="ECO:0007669"/>
    <property type="project" value="TreeGrafter"/>
</dbReference>
<keyword evidence="2" id="KW-0472">Membrane</keyword>
<dbReference type="EMBL" id="CP048836">
    <property type="protein sequence ID" value="QID17747.1"/>
    <property type="molecule type" value="Genomic_DNA"/>
</dbReference>
<keyword evidence="2" id="KW-0812">Transmembrane</keyword>
<dbReference type="AlphaFoldDB" id="A0A6C1B2F4"/>
<proteinExistence type="predicted"/>
<feature type="transmembrane region" description="Helical" evidence="2">
    <location>
        <begin position="242"/>
        <end position="262"/>
    </location>
</feature>
<evidence type="ECO:0000256" key="1">
    <source>
        <dbReference type="SAM" id="MobiDB-lite"/>
    </source>
</evidence>
<dbReference type="KEGG" id="azq:G3580_08870"/>
<reference evidence="3 4" key="1">
    <citation type="submission" date="2020-02" db="EMBL/GenBank/DDBJ databases">
        <title>Nitrogenibacter mangrovi gen. nov., sp. nov. isolated from mangrove sediment, a denitrifying betaproteobacterium.</title>
        <authorList>
            <person name="Liao H."/>
            <person name="Tian Y."/>
        </authorList>
    </citation>
    <scope>NUCLEOTIDE SEQUENCE [LARGE SCALE GENOMIC DNA]</scope>
    <source>
        <strain evidence="3 4">M9-3-2</strain>
    </source>
</reference>
<name>A0A6C1B2F4_9RHOO</name>
<gene>
    <name evidence="3" type="ORF">G3580_08870</name>
</gene>
<evidence type="ECO:0000313" key="3">
    <source>
        <dbReference type="EMBL" id="QID17747.1"/>
    </source>
</evidence>
<dbReference type="PANTHER" id="PTHR30441">
    <property type="entry name" value="DUF748 DOMAIN-CONTAINING PROTEIN"/>
    <property type="match status" value="1"/>
</dbReference>
<sequence length="680" mass="70904">MIEEESVYVRTEEGESRARQPRSIASHELRAMLLLVDGRLSVRELKRRFGASLAIDTATEELLRLGWIQPEGETAGIEMDFVGAEIDAEDAVETAPPDIVSADLADAAEGTEVSGNGAERDAPVDFDLTPDDASIGATPEPSMTTADGSADTRVSEAEPPVAADEQLDAPARVEPAAPAADEVAPYVPGDPREPVIATGEFPPDVALPAPTPIDGVRGPNLADRTRGGMIATRFFLGRMWRAFLPLAAIAAVAALVVAAFLLPERHRPEIEAALAHHVGAPVSFGSMRLSAFGGGSLELSDLRVATMPSLRAEGLYLTPDWPASIRAVAWRFKASLVGLEARADALSRLLAANTVREDLSGIHVADAAVRIGPERWGGFTGDVSFDHPGAVTLVTPDNAVRATLNANGDALGVDVVAINRALGVFPKLTMDSYQLVGTLRGDGLDISRFEAAVFSGKASATGRLDFAQGAQLEVDLTLGKIDARRLMNAVGSSVRLEGAVDGQFALSAAGVQTSAISVAKRIEGRFSIDNGVLRGMDFAAALRERGTGKIQGGETRFETLSGKIDYDGERTLVTLERLAAGALDANGRVEVGKLDSLSGKVGATVVSGGRRVRVPITVSGSLAAPVLETPKPAAPPSVAASEGGENTEGAPQAEGADKAVPVEAPDEAFEIPVGPGDLRQ</sequence>
<feature type="region of interest" description="Disordered" evidence="1">
    <location>
        <begin position="108"/>
        <end position="168"/>
    </location>
</feature>
<organism evidence="3 4">
    <name type="scientific">Nitrogeniibacter mangrovi</name>
    <dbReference type="NCBI Taxonomy" id="2016596"/>
    <lineage>
        <taxon>Bacteria</taxon>
        <taxon>Pseudomonadati</taxon>
        <taxon>Pseudomonadota</taxon>
        <taxon>Betaproteobacteria</taxon>
        <taxon>Rhodocyclales</taxon>
        <taxon>Zoogloeaceae</taxon>
        <taxon>Nitrogeniibacter</taxon>
    </lineage>
</organism>
<dbReference type="RefSeq" id="WP_173764910.1">
    <property type="nucleotide sequence ID" value="NZ_CP048836.1"/>
</dbReference>
<keyword evidence="4" id="KW-1185">Reference proteome</keyword>
<keyword evidence="2" id="KW-1133">Transmembrane helix</keyword>